<dbReference type="PANTHER" id="PTHR31362:SF0">
    <property type="entry name" value="EXOSTOSIN DOMAIN-CONTAINING PROTEIN-RELATED"/>
    <property type="match status" value="1"/>
</dbReference>
<gene>
    <name evidence="3" type="ORF">FOL46_005187</name>
</gene>
<protein>
    <recommendedName>
        <fullName evidence="2">NAD(P)-binding domain-containing protein</fullName>
    </recommendedName>
</protein>
<dbReference type="Gene3D" id="3.40.50.720">
    <property type="entry name" value="NAD(P)-binding Rossmann-like Domain"/>
    <property type="match status" value="1"/>
</dbReference>
<dbReference type="InterPro" id="IPR020904">
    <property type="entry name" value="Sc_DH/Rdtase_CS"/>
</dbReference>
<evidence type="ECO:0000256" key="1">
    <source>
        <dbReference type="SAM" id="Phobius"/>
    </source>
</evidence>
<organism evidence="3 4">
    <name type="scientific">Perkinsus olseni</name>
    <name type="common">Perkinsus atlanticus</name>
    <dbReference type="NCBI Taxonomy" id="32597"/>
    <lineage>
        <taxon>Eukaryota</taxon>
        <taxon>Sar</taxon>
        <taxon>Alveolata</taxon>
        <taxon>Perkinsozoa</taxon>
        <taxon>Perkinsea</taxon>
        <taxon>Perkinsida</taxon>
        <taxon>Perkinsidae</taxon>
        <taxon>Perkinsus</taxon>
    </lineage>
</organism>
<keyword evidence="1" id="KW-1133">Transmembrane helix</keyword>
<feature type="transmembrane region" description="Helical" evidence="1">
    <location>
        <begin position="16"/>
        <end position="39"/>
    </location>
</feature>
<dbReference type="EMBL" id="JABANN010000312">
    <property type="protein sequence ID" value="KAF4662699.1"/>
    <property type="molecule type" value="Genomic_DNA"/>
</dbReference>
<comment type="caution">
    <text evidence="3">The sequence shown here is derived from an EMBL/GenBank/DDBJ whole genome shotgun (WGS) entry which is preliminary data.</text>
</comment>
<dbReference type="InterPro" id="IPR016040">
    <property type="entry name" value="NAD(P)-bd_dom"/>
</dbReference>
<name>A0A7J6LTR1_PEROL</name>
<dbReference type="PROSITE" id="PS00061">
    <property type="entry name" value="ADH_SHORT"/>
    <property type="match status" value="1"/>
</dbReference>
<feature type="domain" description="NAD(P)-binding" evidence="2">
    <location>
        <begin position="534"/>
        <end position="877"/>
    </location>
</feature>
<evidence type="ECO:0000313" key="4">
    <source>
        <dbReference type="Proteomes" id="UP000572268"/>
    </source>
</evidence>
<dbReference type="Pfam" id="PF16363">
    <property type="entry name" value="GDP_Man_Dehyd"/>
    <property type="match status" value="1"/>
</dbReference>
<keyword evidence="1" id="KW-0472">Membrane</keyword>
<dbReference type="Proteomes" id="UP000572268">
    <property type="component" value="Unassembled WGS sequence"/>
</dbReference>
<evidence type="ECO:0000313" key="3">
    <source>
        <dbReference type="EMBL" id="KAF4662699.1"/>
    </source>
</evidence>
<dbReference type="Pfam" id="PF03385">
    <property type="entry name" value="STELLO"/>
    <property type="match status" value="1"/>
</dbReference>
<keyword evidence="1" id="KW-0812">Transmembrane</keyword>
<dbReference type="SUPFAM" id="SSF51735">
    <property type="entry name" value="NAD(P)-binding Rossmann-fold domains"/>
    <property type="match status" value="1"/>
</dbReference>
<sequence>MFVLSFKRSVTDRGQAIILSTMGTGVVAAGLTLCMIRILSTVAFLEVVSNSDDGDGEDIYSLAREALIGDEDLTYPAPAPNEIDSLKARIVELEAKLAGDHGSGKSPSLEGVSGRLFTEDIKREFTGRRIFDGSVSDEGAPKNGTIGSKCSGGEPCCSNWIAITTISEDLPDGPRVAADVMLITGNWCMVVAGDKKGPRELWPELKKHVAASRAVFLNDEDQVAIGGAFAEELPWKHFGRKNIAYLYALVHGAEKILDLDDDNIIYTDSVEDITNGVFNGDCCPDKVPTTVSATSAVPSVFNPYNTWARKVAVVQTLADHDPDFDAIYRLTRPLPVDFHQLTTSAFLLNPPAFTPLNAQACLFRDYDALWGLYLPVTVHGRVSDIWRSFVLQRLLWDLGASVAVAGRTWVRQLRNSHDYLADFIAEDDVYKKSEAMMKFLAEWVPTSGTLPARLEEVYVELYRRGFVEEDEVNHVQRWIEALISLGYVAARAVGSWADAAMANGNGHKAVPPQGVPSLAGVLNSTSRRVVRVWITGINGMIGSNIAKALVGLSNSEDVKGPHYAVFGLVRYRANLGNLAGVLEDIKLTYGDLTDAQRIQDIIREVRPHTVFHFAAQAINGVSFQSETLTYKSNVEGTSNVMQALRGMGARVLVASSSTVYGSTSDSPDYIGRPIPESAPMGPVSPYGVSKAATEMICLQQHKAHGTHCVAVRLFIHVSPGGTEALALQEFSRQVAMIEGGKQEPVIRHGALKTRRDTTDVRDSATQLIKVLETSAPGEVYNVGSYVAEAVAAAEREGQGIDDQIAEFDSSRHNGVLSTEQLLRLVLAESPIGPRIELRQDESRMRAYDEAVLIADNAKLRNLTGWMPANEIQQTVKDVLNYWRSEVARRYPDAMTDHWYPSTKGE</sequence>
<reference evidence="3 4" key="1">
    <citation type="submission" date="2020-04" db="EMBL/GenBank/DDBJ databases">
        <title>Perkinsus olseni comparative genomics.</title>
        <authorList>
            <person name="Bogema D.R."/>
        </authorList>
    </citation>
    <scope>NUCLEOTIDE SEQUENCE [LARGE SCALE GENOMIC DNA]</scope>
    <source>
        <strain evidence="3">ATCC PRA-31</strain>
    </source>
</reference>
<proteinExistence type="predicted"/>
<dbReference type="PANTHER" id="PTHR31362">
    <property type="entry name" value="GLYCOSYLTRANSFERASE STELLO1-RELATED"/>
    <property type="match status" value="1"/>
</dbReference>
<evidence type="ECO:0000259" key="2">
    <source>
        <dbReference type="Pfam" id="PF16363"/>
    </source>
</evidence>
<dbReference type="Gene3D" id="3.90.25.10">
    <property type="entry name" value="UDP-galactose 4-epimerase, domain 1"/>
    <property type="match status" value="1"/>
</dbReference>
<dbReference type="InterPro" id="IPR005049">
    <property type="entry name" value="STL-like"/>
</dbReference>
<accession>A0A7J6LTR1</accession>
<dbReference type="AlphaFoldDB" id="A0A7J6LTR1"/>
<dbReference type="InterPro" id="IPR036291">
    <property type="entry name" value="NAD(P)-bd_dom_sf"/>
</dbReference>